<dbReference type="GO" id="GO:0005737">
    <property type="term" value="C:cytoplasm"/>
    <property type="evidence" value="ECO:0007669"/>
    <property type="project" value="TreeGrafter"/>
</dbReference>
<dbReference type="PANTHER" id="PTHR11538">
    <property type="entry name" value="PHENYLALANYL-TRNA SYNTHETASE"/>
    <property type="match status" value="1"/>
</dbReference>
<dbReference type="AlphaFoldDB" id="A0A8T4KRP6"/>
<proteinExistence type="predicted"/>
<keyword evidence="4" id="KW-0067">ATP-binding</keyword>
<evidence type="ECO:0000256" key="5">
    <source>
        <dbReference type="ARBA" id="ARBA00022917"/>
    </source>
</evidence>
<reference evidence="8" key="2">
    <citation type="submission" date="2021-05" db="EMBL/GenBank/DDBJ databases">
        <title>Protein family content uncovers lineage relationships and bacterial pathway maintenance mechanisms in DPANN archaea.</title>
        <authorList>
            <person name="Castelle C.J."/>
            <person name="Meheust R."/>
            <person name="Jaffe A.L."/>
            <person name="Seitz K."/>
            <person name="Gong X."/>
            <person name="Baker B.J."/>
            <person name="Banfield J.F."/>
        </authorList>
    </citation>
    <scope>NUCLEOTIDE SEQUENCE</scope>
    <source>
        <strain evidence="8">RIFCSPHIGHO2_01_FULL_AR10_44_11</strain>
    </source>
</reference>
<keyword evidence="5" id="KW-0648">Protein biosynthesis</keyword>
<dbReference type="GO" id="GO:0000049">
    <property type="term" value="F:tRNA binding"/>
    <property type="evidence" value="ECO:0007669"/>
    <property type="project" value="InterPro"/>
</dbReference>
<evidence type="ECO:0000259" key="7">
    <source>
        <dbReference type="PROSITE" id="PS50862"/>
    </source>
</evidence>
<protein>
    <recommendedName>
        <fullName evidence="1">phenylalanine--tRNA ligase</fullName>
        <ecNumber evidence="1">6.1.1.20</ecNumber>
    </recommendedName>
</protein>
<dbReference type="EMBL" id="JAGVWD010000059">
    <property type="protein sequence ID" value="MBS3057693.1"/>
    <property type="molecule type" value="Genomic_DNA"/>
</dbReference>
<comment type="caution">
    <text evidence="8">The sequence shown here is derived from an EMBL/GenBank/DDBJ whole genome shotgun (WGS) entry which is preliminary data.</text>
</comment>
<name>A0A8T4KRP6_9ARCH</name>
<feature type="domain" description="Aminoacyl-transfer RNA synthetases class-II family profile" evidence="7">
    <location>
        <begin position="1"/>
        <end position="108"/>
    </location>
</feature>
<dbReference type="GO" id="GO:0006432">
    <property type="term" value="P:phenylalanyl-tRNA aminoacylation"/>
    <property type="evidence" value="ECO:0007669"/>
    <property type="project" value="TreeGrafter"/>
</dbReference>
<keyword evidence="3" id="KW-0547">Nucleotide-binding</keyword>
<dbReference type="InterPro" id="IPR002319">
    <property type="entry name" value="Phenylalanyl-tRNA_Synthase"/>
</dbReference>
<evidence type="ECO:0000256" key="2">
    <source>
        <dbReference type="ARBA" id="ARBA00022598"/>
    </source>
</evidence>
<evidence type="ECO:0000256" key="4">
    <source>
        <dbReference type="ARBA" id="ARBA00022840"/>
    </source>
</evidence>
<dbReference type="GO" id="GO:0004826">
    <property type="term" value="F:phenylalanine-tRNA ligase activity"/>
    <property type="evidence" value="ECO:0007669"/>
    <property type="project" value="UniProtKB-EC"/>
</dbReference>
<dbReference type="Proteomes" id="UP000677687">
    <property type="component" value="Unassembled WGS sequence"/>
</dbReference>
<evidence type="ECO:0000313" key="8">
    <source>
        <dbReference type="EMBL" id="MBS3057693.1"/>
    </source>
</evidence>
<dbReference type="SUPFAM" id="SSF55681">
    <property type="entry name" value="Class II aaRS and biotin synthetases"/>
    <property type="match status" value="1"/>
</dbReference>
<dbReference type="Pfam" id="PF01409">
    <property type="entry name" value="tRNA-synt_2d"/>
    <property type="match status" value="1"/>
</dbReference>
<evidence type="ECO:0000256" key="3">
    <source>
        <dbReference type="ARBA" id="ARBA00022741"/>
    </source>
</evidence>
<dbReference type="InterPro" id="IPR006195">
    <property type="entry name" value="aa-tRNA-synth_II"/>
</dbReference>
<evidence type="ECO:0000256" key="6">
    <source>
        <dbReference type="ARBA" id="ARBA00023146"/>
    </source>
</evidence>
<organism evidence="8 9">
    <name type="scientific">Candidatus Iainarchaeum sp</name>
    <dbReference type="NCBI Taxonomy" id="3101447"/>
    <lineage>
        <taxon>Archaea</taxon>
        <taxon>Candidatus Iainarchaeota</taxon>
        <taxon>Candidatus Iainarchaeia</taxon>
        <taxon>Candidatus Iainarchaeales</taxon>
        <taxon>Candidatus Iainarchaeaceae</taxon>
        <taxon>Candidatus Iainarchaeum</taxon>
    </lineage>
</organism>
<evidence type="ECO:0000313" key="9">
    <source>
        <dbReference type="Proteomes" id="UP000677687"/>
    </source>
</evidence>
<dbReference type="EC" id="6.1.1.20" evidence="1"/>
<dbReference type="InterPro" id="IPR045864">
    <property type="entry name" value="aa-tRNA-synth_II/BPL/LPL"/>
</dbReference>
<dbReference type="Gene3D" id="3.30.930.10">
    <property type="entry name" value="Bira Bifunctional Protein, Domain 2"/>
    <property type="match status" value="1"/>
</dbReference>
<dbReference type="PANTHER" id="PTHR11538:SF40">
    <property type="entry name" value="PHENYLALANINE--TRNA LIGASE ALPHA SUBUNIT"/>
    <property type="match status" value="1"/>
</dbReference>
<feature type="non-terminal residue" evidence="8">
    <location>
        <position position="1"/>
    </location>
</feature>
<gene>
    <name evidence="8" type="ORF">J4415_03650</name>
</gene>
<sequence length="121" mass="13639">FNQLEGFVVDASFNFRHLLGMLKQFATEIAGAEEVKFTTGYFPFTEPSCELYIKHEKMGWIEIGGAGIFRPELTLPLGIKEPVLAWGLGIDRLAMIKLGINDIRYLFSDDLGWLRKSAVVI</sequence>
<dbReference type="GO" id="GO:0005524">
    <property type="term" value="F:ATP binding"/>
    <property type="evidence" value="ECO:0007669"/>
    <property type="project" value="UniProtKB-KW"/>
</dbReference>
<evidence type="ECO:0000256" key="1">
    <source>
        <dbReference type="ARBA" id="ARBA00012814"/>
    </source>
</evidence>
<keyword evidence="2 8" id="KW-0436">Ligase</keyword>
<reference evidence="8" key="1">
    <citation type="submission" date="2021-03" db="EMBL/GenBank/DDBJ databases">
        <authorList>
            <person name="Jaffe A."/>
        </authorList>
    </citation>
    <scope>NUCLEOTIDE SEQUENCE</scope>
    <source>
        <strain evidence="8">RIFCSPHIGHO2_01_FULL_AR10_44_11</strain>
    </source>
</reference>
<accession>A0A8T4KRP6</accession>
<dbReference type="PROSITE" id="PS50862">
    <property type="entry name" value="AA_TRNA_LIGASE_II"/>
    <property type="match status" value="1"/>
</dbReference>
<keyword evidence="6" id="KW-0030">Aminoacyl-tRNA synthetase</keyword>